<reference evidence="1" key="2">
    <citation type="journal article" date="2015" name="Data Brief">
        <title>Shoot transcriptome of the giant reed, Arundo donax.</title>
        <authorList>
            <person name="Barrero R.A."/>
            <person name="Guerrero F.D."/>
            <person name="Moolhuijzen P."/>
            <person name="Goolsby J.A."/>
            <person name="Tidwell J."/>
            <person name="Bellgard S.E."/>
            <person name="Bellgard M.I."/>
        </authorList>
    </citation>
    <scope>NUCLEOTIDE SEQUENCE</scope>
    <source>
        <tissue evidence="1">Shoot tissue taken approximately 20 cm above the soil surface</tissue>
    </source>
</reference>
<protein>
    <submittedName>
        <fullName evidence="1">Uncharacterized protein</fullName>
    </submittedName>
</protein>
<evidence type="ECO:0000313" key="1">
    <source>
        <dbReference type="EMBL" id="JAD86022.1"/>
    </source>
</evidence>
<organism evidence="1">
    <name type="scientific">Arundo donax</name>
    <name type="common">Giant reed</name>
    <name type="synonym">Donax arundinaceus</name>
    <dbReference type="NCBI Taxonomy" id="35708"/>
    <lineage>
        <taxon>Eukaryota</taxon>
        <taxon>Viridiplantae</taxon>
        <taxon>Streptophyta</taxon>
        <taxon>Embryophyta</taxon>
        <taxon>Tracheophyta</taxon>
        <taxon>Spermatophyta</taxon>
        <taxon>Magnoliopsida</taxon>
        <taxon>Liliopsida</taxon>
        <taxon>Poales</taxon>
        <taxon>Poaceae</taxon>
        <taxon>PACMAD clade</taxon>
        <taxon>Arundinoideae</taxon>
        <taxon>Arundineae</taxon>
        <taxon>Arundo</taxon>
    </lineage>
</organism>
<sequence length="81" mass="9431">MEKMMGPVLSYLKPVQEVLLHSYTHLPYQTPDMSLHTQVRHNQKYQQHQSSHEFLSSKEALLSQNQKGRHCIHCRAVCCLA</sequence>
<proteinExistence type="predicted"/>
<accession>A0A0A9DQJ7</accession>
<name>A0A0A9DQJ7_ARUDO</name>
<reference evidence="1" key="1">
    <citation type="submission" date="2014-09" db="EMBL/GenBank/DDBJ databases">
        <authorList>
            <person name="Magalhaes I.L.F."/>
            <person name="Oliveira U."/>
            <person name="Santos F.R."/>
            <person name="Vidigal T.H.D.A."/>
            <person name="Brescovit A.D."/>
            <person name="Santos A.J."/>
        </authorList>
    </citation>
    <scope>NUCLEOTIDE SEQUENCE</scope>
    <source>
        <tissue evidence="1">Shoot tissue taken approximately 20 cm above the soil surface</tissue>
    </source>
</reference>
<dbReference type="AlphaFoldDB" id="A0A0A9DQJ7"/>
<dbReference type="EMBL" id="GBRH01211873">
    <property type="protein sequence ID" value="JAD86022.1"/>
    <property type="molecule type" value="Transcribed_RNA"/>
</dbReference>